<dbReference type="GeneID" id="136090981"/>
<reference evidence="2" key="1">
    <citation type="submission" date="2025-08" db="UniProtKB">
        <authorList>
            <consortium name="RefSeq"/>
        </authorList>
    </citation>
    <scope>IDENTIFICATION</scope>
</reference>
<evidence type="ECO:0000313" key="1">
    <source>
        <dbReference type="Proteomes" id="UP001652625"/>
    </source>
</evidence>
<gene>
    <name evidence="2" type="primary">LOC136090981</name>
</gene>
<protein>
    <submittedName>
        <fullName evidence="2">Zinc finger BED domain-containing protein 5-like</fullName>
    </submittedName>
</protein>
<dbReference type="RefSeq" id="XP_065674035.1">
    <property type="nucleotide sequence ID" value="XM_065817963.1"/>
</dbReference>
<evidence type="ECO:0000313" key="2">
    <source>
        <dbReference type="RefSeq" id="XP_065674035.1"/>
    </source>
</evidence>
<keyword evidence="1" id="KW-1185">Reference proteome</keyword>
<dbReference type="Proteomes" id="UP001652625">
    <property type="component" value="Chromosome 14"/>
</dbReference>
<dbReference type="PANTHER" id="PTHR45913">
    <property type="entry name" value="EPM2A-INTERACTING PROTEIN 1"/>
    <property type="match status" value="1"/>
</dbReference>
<proteinExistence type="predicted"/>
<sequence length="207" mass="23997">MVNKIDTNGYSFPMSSASKKKIRQYSEEYLKFGFIPAVHDARLPFCLLCQQRLNNKSMKPGRLEAHLKKNYEKRATLKSLFTAHNVNINRTLEASYQISLLIAKSGKNHIIREQLIKPSISTFVKTVFGKDDQDVKTMPLSNNTVSRRIDEMSKDVEIQLIKKLKTRLFSVQMDESTLRDSEAVLLTCVRYIDKIMILLKKYYFANH</sequence>
<accession>A0ABM4DHR5</accession>
<organism evidence="1 2">
    <name type="scientific">Hydra vulgaris</name>
    <name type="common">Hydra</name>
    <name type="synonym">Hydra attenuata</name>
    <dbReference type="NCBI Taxonomy" id="6087"/>
    <lineage>
        <taxon>Eukaryota</taxon>
        <taxon>Metazoa</taxon>
        <taxon>Cnidaria</taxon>
        <taxon>Hydrozoa</taxon>
        <taxon>Hydroidolina</taxon>
        <taxon>Anthoathecata</taxon>
        <taxon>Aplanulata</taxon>
        <taxon>Hydridae</taxon>
        <taxon>Hydra</taxon>
    </lineage>
</organism>
<name>A0ABM4DHR5_HYDVU</name>
<dbReference type="PANTHER" id="PTHR45913:SF22">
    <property type="entry name" value="SCAN BOX DOMAIN-CONTAINING PROTEIN"/>
    <property type="match status" value="1"/>
</dbReference>